<dbReference type="InterPro" id="IPR013087">
    <property type="entry name" value="Znf_C2H2_type"/>
</dbReference>
<dbReference type="GO" id="GO:0035282">
    <property type="term" value="P:segmentation"/>
    <property type="evidence" value="ECO:0007669"/>
    <property type="project" value="UniProtKB-KW"/>
</dbReference>
<evidence type="ECO:0000256" key="1">
    <source>
        <dbReference type="ARBA" id="ARBA00004123"/>
    </source>
</evidence>
<feature type="region of interest" description="Disordered" evidence="11">
    <location>
        <begin position="195"/>
        <end position="224"/>
    </location>
</feature>
<evidence type="ECO:0000256" key="8">
    <source>
        <dbReference type="ARBA" id="ARBA00023125"/>
    </source>
</evidence>
<keyword evidence="5" id="KW-0677">Repeat</keyword>
<dbReference type="SMART" id="SM00355">
    <property type="entry name" value="ZnF_C2H2"/>
    <property type="match status" value="9"/>
</dbReference>
<dbReference type="GO" id="GO:0000977">
    <property type="term" value="F:RNA polymerase II transcription regulatory region sequence-specific DNA binding"/>
    <property type="evidence" value="ECO:0007669"/>
    <property type="project" value="UniProtKB-ARBA"/>
</dbReference>
<evidence type="ECO:0000256" key="10">
    <source>
        <dbReference type="PROSITE-ProRule" id="PRU00042"/>
    </source>
</evidence>
<dbReference type="PANTHER" id="PTHR24392:SF49">
    <property type="entry name" value="PROTEIN HUNCHBACK"/>
    <property type="match status" value="1"/>
</dbReference>
<keyword evidence="7" id="KW-0862">Zinc</keyword>
<dbReference type="GO" id="GO:0040034">
    <property type="term" value="P:regulation of development, heterochronic"/>
    <property type="evidence" value="ECO:0007669"/>
    <property type="project" value="UniProtKB-ARBA"/>
</dbReference>
<keyword evidence="3" id="KW-0217">Developmental protein</keyword>
<feature type="compositionally biased region" description="Polar residues" evidence="11">
    <location>
        <begin position="268"/>
        <end position="277"/>
    </location>
</feature>
<dbReference type="PROSITE" id="PS00028">
    <property type="entry name" value="ZINC_FINGER_C2H2_1"/>
    <property type="match status" value="3"/>
</dbReference>
<proteinExistence type="inferred from homology"/>
<protein>
    <recommendedName>
        <fullName evidence="12">C2H2-type domain-containing protein</fullName>
    </recommendedName>
</protein>
<dbReference type="FunFam" id="3.30.160.60:FF:002883">
    <property type="entry name" value="Hunchback-like protein"/>
    <property type="match status" value="1"/>
</dbReference>
<dbReference type="PANTHER" id="PTHR24392">
    <property type="entry name" value="ZINC FINGER PROTEIN"/>
    <property type="match status" value="1"/>
</dbReference>
<evidence type="ECO:0000256" key="9">
    <source>
        <dbReference type="ARBA" id="ARBA00023242"/>
    </source>
</evidence>
<dbReference type="Gene3D" id="3.30.160.60">
    <property type="entry name" value="Classic Zinc Finger"/>
    <property type="match status" value="3"/>
</dbReference>
<feature type="region of interest" description="Disordered" evidence="11">
    <location>
        <begin position="49"/>
        <end position="78"/>
    </location>
</feature>
<organism evidence="13 14">
    <name type="scientific">Pristionchus mayeri</name>
    <dbReference type="NCBI Taxonomy" id="1317129"/>
    <lineage>
        <taxon>Eukaryota</taxon>
        <taxon>Metazoa</taxon>
        <taxon>Ecdysozoa</taxon>
        <taxon>Nematoda</taxon>
        <taxon>Chromadorea</taxon>
        <taxon>Rhabditida</taxon>
        <taxon>Rhabditina</taxon>
        <taxon>Diplogasteromorpha</taxon>
        <taxon>Diplogasteroidea</taxon>
        <taxon>Neodiplogasteridae</taxon>
        <taxon>Pristionchus</taxon>
    </lineage>
</organism>
<comment type="caution">
    <text evidence="13">The sequence shown here is derived from an EMBL/GenBank/DDBJ whole genome shotgun (WGS) entry which is preliminary data.</text>
</comment>
<evidence type="ECO:0000256" key="6">
    <source>
        <dbReference type="ARBA" id="ARBA00022771"/>
    </source>
</evidence>
<keyword evidence="14" id="KW-1185">Reference proteome</keyword>
<dbReference type="EMBL" id="BTRK01000001">
    <property type="protein sequence ID" value="GMR33398.1"/>
    <property type="molecule type" value="Genomic_DNA"/>
</dbReference>
<keyword evidence="6 10" id="KW-0863">Zinc-finger</keyword>
<dbReference type="GO" id="GO:0008270">
    <property type="term" value="F:zinc ion binding"/>
    <property type="evidence" value="ECO:0007669"/>
    <property type="project" value="UniProtKB-KW"/>
</dbReference>
<evidence type="ECO:0000256" key="4">
    <source>
        <dbReference type="ARBA" id="ARBA00022723"/>
    </source>
</evidence>
<dbReference type="FunFam" id="3.30.160.60:FF:001301">
    <property type="entry name" value="Blast:Protein hunchback"/>
    <property type="match status" value="1"/>
</dbReference>
<evidence type="ECO:0000313" key="13">
    <source>
        <dbReference type="EMBL" id="GMR33398.1"/>
    </source>
</evidence>
<dbReference type="Pfam" id="PF00096">
    <property type="entry name" value="zf-C2H2"/>
    <property type="match status" value="1"/>
</dbReference>
<feature type="region of interest" description="Disordered" evidence="11">
    <location>
        <begin position="734"/>
        <end position="793"/>
    </location>
</feature>
<evidence type="ECO:0000256" key="5">
    <source>
        <dbReference type="ARBA" id="ARBA00022737"/>
    </source>
</evidence>
<feature type="non-terminal residue" evidence="13">
    <location>
        <position position="1"/>
    </location>
</feature>
<evidence type="ECO:0000313" key="14">
    <source>
        <dbReference type="Proteomes" id="UP001328107"/>
    </source>
</evidence>
<keyword evidence="4" id="KW-0479">Metal-binding</keyword>
<dbReference type="PROSITE" id="PS50157">
    <property type="entry name" value="ZINC_FINGER_C2H2_2"/>
    <property type="match status" value="3"/>
</dbReference>
<keyword evidence="9" id="KW-0539">Nucleus</keyword>
<evidence type="ECO:0000256" key="7">
    <source>
        <dbReference type="ARBA" id="ARBA00022833"/>
    </source>
</evidence>
<dbReference type="Proteomes" id="UP001328107">
    <property type="component" value="Unassembled WGS sequence"/>
</dbReference>
<name>A0AAN4Z3C7_9BILA</name>
<dbReference type="AlphaFoldDB" id="A0AAN4Z3C7"/>
<dbReference type="GO" id="GO:0005634">
    <property type="term" value="C:nucleus"/>
    <property type="evidence" value="ECO:0007669"/>
    <property type="project" value="UniProtKB-SubCell"/>
</dbReference>
<comment type="subcellular location">
    <subcellularLocation>
        <location evidence="1">Nucleus</location>
    </subcellularLocation>
</comment>
<comment type="similarity">
    <text evidence="2">Belongs to the hunchback C2H2-type zinc-finger protein family.</text>
</comment>
<evidence type="ECO:0000256" key="3">
    <source>
        <dbReference type="ARBA" id="ARBA00022473"/>
    </source>
</evidence>
<reference evidence="14" key="1">
    <citation type="submission" date="2022-10" db="EMBL/GenBank/DDBJ databases">
        <title>Genome assembly of Pristionchus species.</title>
        <authorList>
            <person name="Yoshida K."/>
            <person name="Sommer R.J."/>
        </authorList>
    </citation>
    <scope>NUCLEOTIDE SEQUENCE [LARGE SCALE GENOMIC DNA]</scope>
    <source>
        <strain evidence="14">RS5460</strain>
    </source>
</reference>
<feature type="region of interest" description="Disordered" evidence="11">
    <location>
        <begin position="1"/>
        <end position="23"/>
    </location>
</feature>
<keyword evidence="8" id="KW-0238">DNA-binding</keyword>
<dbReference type="GO" id="GO:0000122">
    <property type="term" value="P:negative regulation of transcription by RNA polymerase II"/>
    <property type="evidence" value="ECO:0007669"/>
    <property type="project" value="UniProtKB-ARBA"/>
</dbReference>
<evidence type="ECO:0000256" key="2">
    <source>
        <dbReference type="ARBA" id="ARBA00007746"/>
    </source>
</evidence>
<feature type="region of interest" description="Disordered" evidence="11">
    <location>
        <begin position="255"/>
        <end position="299"/>
    </location>
</feature>
<feature type="domain" description="C2H2-type" evidence="12">
    <location>
        <begin position="543"/>
        <end position="570"/>
    </location>
</feature>
<evidence type="ECO:0000259" key="12">
    <source>
        <dbReference type="PROSITE" id="PS50157"/>
    </source>
</evidence>
<feature type="domain" description="C2H2-type" evidence="12">
    <location>
        <begin position="329"/>
        <end position="357"/>
    </location>
</feature>
<gene>
    <name evidence="13" type="ORF">PMAYCL1PPCAC_03593</name>
</gene>
<sequence>QDASGLSARAINSRPRRPRLYSNPCHHTTHAAAILLSIRRPTVVQQTMADNAPTTGGHPVAHTPQQTPRAAEPTGAAEDASVFKMSAPWSNFLPNTTLFSSLTEGVFGPSPTADYEKKVITFPEWMPPTPAGDSAPSSVVAAATACDSPPDGLLRPQPQYKPEAAAAAAAVSFLAAASPRASKRSESPIDVVNTSAFAPVDQSPTKEDGPVEIVRPQPMRLDSMDTSNSLLMFSSESQQQPSCPATLASALGLPSDTVLFPTEPGPSSGEQSNNSPPSKGCYTRAPGLGPPPETPTSTNDKSAYVCAVCGFSCASKFHYNSHMNTHGDHQCTMCDYTSRTEGRLKKHMRESHTVEQQRAAGLEVSPPPAAPAAAAAASSTNSSPSKENTSSPMEEESGDVSVETPGALSIPTSLSSTLLSMIATSTASSMTSALEQMRAITEQPLLGDGSKDGVLLVGTLLPMREEGVSGGGGGTGGGGRRKAKIYKCKQCPIISQTKEDSWAHARTHIPSDKQMSCDKCGFVTEYKHHLEYHQRNHAGIKPFQCKKCAYTCVNKSMLNSHMKSHSNVYQFRCADCNYATKYCHSLKLHLKKYGHRRNTEGLTEAELLSSLSAESSPPTMRKDSTASIASSLSGPFTPFGIVKMERPPTPTPTMPSFNLQSIATPQNGLSYASQLQNLLNQHRFQQMMDAQPTHKCGFCDFTCGSNEELVRHNITHLLTNGNFYQALGVQASIGIPDRSGEDDHHTTTGSPSGDDAVSNSNGSAGSPLGSGRGSSDEGEGGSSRRKSSKPSRIIGIDELGQALMDKASPDTTVAKVDIKQEEAMDTDESAGATADITTSSAELVLPAPQPLQPAPQQQNPLQQLLQLQQGGLLAAAGENPMQTIRQMYVNHLTNNMNRPGDMFTYVCHFCTLGYANKTLHQTHMSLHAPGNPMQCTRCGLHCANPLMFNLHLLQTPHFP</sequence>
<feature type="region of interest" description="Disordered" evidence="11">
    <location>
        <begin position="347"/>
        <end position="408"/>
    </location>
</feature>
<feature type="domain" description="C2H2-type" evidence="12">
    <location>
        <begin position="515"/>
        <end position="542"/>
    </location>
</feature>
<dbReference type="SUPFAM" id="SSF57667">
    <property type="entry name" value="beta-beta-alpha zinc fingers"/>
    <property type="match status" value="3"/>
</dbReference>
<feature type="compositionally biased region" description="Low complexity" evidence="11">
    <location>
        <begin position="371"/>
        <end position="392"/>
    </location>
</feature>
<feature type="compositionally biased region" description="Polar residues" evidence="11">
    <location>
        <begin position="747"/>
        <end position="764"/>
    </location>
</feature>
<evidence type="ECO:0000256" key="11">
    <source>
        <dbReference type="SAM" id="MobiDB-lite"/>
    </source>
</evidence>
<accession>A0AAN4Z3C7</accession>
<dbReference type="InterPro" id="IPR036236">
    <property type="entry name" value="Znf_C2H2_sf"/>
</dbReference>